<dbReference type="OrthoDB" id="2418081at2759"/>
<feature type="domain" description="Phospholipase/carboxylesterase/thioesterase" evidence="3">
    <location>
        <begin position="15"/>
        <end position="236"/>
    </location>
</feature>
<evidence type="ECO:0000256" key="2">
    <source>
        <dbReference type="SAM" id="MobiDB-lite"/>
    </source>
</evidence>
<keyword evidence="5" id="KW-1185">Reference proteome</keyword>
<comment type="similarity">
    <text evidence="1">Belongs to the AB hydrolase superfamily. AB hydrolase 2 family.</text>
</comment>
<sequence length="321" mass="36099">MGSLSLNSIQVPPAQGQTHSHTVVFLHGRGDSAANFCSSLQYSRDSQGRTLADAFPSFRWVFPQAPKRKCASSPDEWNQWFDVWNVSNFAENEDLQAEGLREVVPKIRDILAKEASDLNGRWDKIILMGISMGSATSVHTLFNLDVPTPDKRLGAFIGFSGRCPFAGRTLDEMRKTLQVDSSPTHNDVLKNTPILLEHCVDDPLVLVGWGRKQREILKGFGANVAWREYGAGGHWFNSPQGMDDVWRNTPRALEGFLDCFYWHGVALMKRELLPEESTPEKPAVSERKPKLLSHEDRTKKNWAKNLADNITKRQAGKKAEK</sequence>
<dbReference type="InterPro" id="IPR050565">
    <property type="entry name" value="LYPA1-2/EST-like"/>
</dbReference>
<reference evidence="4" key="1">
    <citation type="journal article" date="2020" name="BMC Genomics">
        <title>Correction to: Identification and distribution of gene clusters required for synthesis of sphingolipid metabolism inhibitors in diverse species of the filamentous fungus Fusarium.</title>
        <authorList>
            <person name="Kim H.S."/>
            <person name="Lohmar J.M."/>
            <person name="Busman M."/>
            <person name="Brown D.W."/>
            <person name="Naumann T.A."/>
            <person name="Divon H.H."/>
            <person name="Lysoe E."/>
            <person name="Uhlig S."/>
            <person name="Proctor R.H."/>
        </authorList>
    </citation>
    <scope>NUCLEOTIDE SEQUENCE</scope>
    <source>
        <strain evidence="4">NRRL 20472</strain>
    </source>
</reference>
<comment type="caution">
    <text evidence="4">The sequence shown here is derived from an EMBL/GenBank/DDBJ whole genome shotgun (WGS) entry which is preliminary data.</text>
</comment>
<proteinExistence type="inferred from homology"/>
<name>A0A8H4TWF5_9HYPO</name>
<organism evidence="4 5">
    <name type="scientific">Fusarium sarcochroum</name>
    <dbReference type="NCBI Taxonomy" id="1208366"/>
    <lineage>
        <taxon>Eukaryota</taxon>
        <taxon>Fungi</taxon>
        <taxon>Dikarya</taxon>
        <taxon>Ascomycota</taxon>
        <taxon>Pezizomycotina</taxon>
        <taxon>Sordariomycetes</taxon>
        <taxon>Hypocreomycetidae</taxon>
        <taxon>Hypocreales</taxon>
        <taxon>Nectriaceae</taxon>
        <taxon>Fusarium</taxon>
        <taxon>Fusarium lateritium species complex</taxon>
    </lineage>
</organism>
<dbReference type="InterPro" id="IPR029058">
    <property type="entry name" value="AB_hydrolase_fold"/>
</dbReference>
<dbReference type="GO" id="GO:0008474">
    <property type="term" value="F:palmitoyl-(protein) hydrolase activity"/>
    <property type="evidence" value="ECO:0007669"/>
    <property type="project" value="TreeGrafter"/>
</dbReference>
<dbReference type="EMBL" id="JABEXW010000361">
    <property type="protein sequence ID" value="KAF4965272.1"/>
    <property type="molecule type" value="Genomic_DNA"/>
</dbReference>
<evidence type="ECO:0000259" key="3">
    <source>
        <dbReference type="Pfam" id="PF02230"/>
    </source>
</evidence>
<dbReference type="GO" id="GO:0005737">
    <property type="term" value="C:cytoplasm"/>
    <property type="evidence" value="ECO:0007669"/>
    <property type="project" value="TreeGrafter"/>
</dbReference>
<reference evidence="4" key="2">
    <citation type="submission" date="2020-05" db="EMBL/GenBank/DDBJ databases">
        <authorList>
            <person name="Kim H.-S."/>
            <person name="Proctor R.H."/>
            <person name="Brown D.W."/>
        </authorList>
    </citation>
    <scope>NUCLEOTIDE SEQUENCE</scope>
    <source>
        <strain evidence="4">NRRL 20472</strain>
    </source>
</reference>
<dbReference type="SUPFAM" id="SSF53474">
    <property type="entry name" value="alpha/beta-Hydrolases"/>
    <property type="match status" value="1"/>
</dbReference>
<accession>A0A8H4TWF5</accession>
<feature type="compositionally biased region" description="Basic and acidic residues" evidence="2">
    <location>
        <begin position="283"/>
        <end position="299"/>
    </location>
</feature>
<evidence type="ECO:0000313" key="5">
    <source>
        <dbReference type="Proteomes" id="UP000622797"/>
    </source>
</evidence>
<dbReference type="AlphaFoldDB" id="A0A8H4TWF5"/>
<feature type="region of interest" description="Disordered" evidence="2">
    <location>
        <begin position="275"/>
        <end position="321"/>
    </location>
</feature>
<evidence type="ECO:0000256" key="1">
    <source>
        <dbReference type="ARBA" id="ARBA00006499"/>
    </source>
</evidence>
<evidence type="ECO:0000313" key="4">
    <source>
        <dbReference type="EMBL" id="KAF4965272.1"/>
    </source>
</evidence>
<dbReference type="InterPro" id="IPR003140">
    <property type="entry name" value="PLipase/COase/thioEstase"/>
</dbReference>
<protein>
    <recommendedName>
        <fullName evidence="3">Phospholipase/carboxylesterase/thioesterase domain-containing protein</fullName>
    </recommendedName>
</protein>
<dbReference type="Gene3D" id="3.40.50.1820">
    <property type="entry name" value="alpha/beta hydrolase"/>
    <property type="match status" value="1"/>
</dbReference>
<dbReference type="GO" id="GO:0052689">
    <property type="term" value="F:carboxylic ester hydrolase activity"/>
    <property type="evidence" value="ECO:0007669"/>
    <property type="project" value="TreeGrafter"/>
</dbReference>
<dbReference type="Pfam" id="PF02230">
    <property type="entry name" value="Abhydrolase_2"/>
    <property type="match status" value="1"/>
</dbReference>
<dbReference type="PANTHER" id="PTHR10655:SF63">
    <property type="entry name" value="PHOSPHOLIPASE_CARBOXYLESTERASE_THIOESTERASE DOMAIN-CONTAINING PROTEIN"/>
    <property type="match status" value="1"/>
</dbReference>
<dbReference type="Proteomes" id="UP000622797">
    <property type="component" value="Unassembled WGS sequence"/>
</dbReference>
<gene>
    <name evidence="4" type="ORF">FSARC_6922</name>
</gene>
<dbReference type="PANTHER" id="PTHR10655">
    <property type="entry name" value="LYSOPHOSPHOLIPASE-RELATED"/>
    <property type="match status" value="1"/>
</dbReference>